<dbReference type="AlphaFoldDB" id="A0AAP0C622"/>
<gene>
    <name evidence="1" type="ORF">SSX86_031091</name>
</gene>
<name>A0AAP0C622_9ASTR</name>
<dbReference type="InterPro" id="IPR023214">
    <property type="entry name" value="HAD_sf"/>
</dbReference>
<reference evidence="1 2" key="1">
    <citation type="submission" date="2024-04" db="EMBL/GenBank/DDBJ databases">
        <title>The reference genome of an endangered Asteraceae, Deinandra increscens subsp. villosa, native to the Central Coast of California.</title>
        <authorList>
            <person name="Guilliams M."/>
            <person name="Hasenstab-Lehman K."/>
            <person name="Meyer R."/>
            <person name="Mcevoy S."/>
        </authorList>
    </citation>
    <scope>NUCLEOTIDE SEQUENCE [LARGE SCALE GENOMIC DNA]</scope>
    <source>
        <tissue evidence="1">Leaf</tissue>
    </source>
</reference>
<dbReference type="Gene3D" id="3.40.50.1000">
    <property type="entry name" value="HAD superfamily/HAD-like"/>
    <property type="match status" value="1"/>
</dbReference>
<organism evidence="1 2">
    <name type="scientific">Deinandra increscens subsp. villosa</name>
    <dbReference type="NCBI Taxonomy" id="3103831"/>
    <lineage>
        <taxon>Eukaryota</taxon>
        <taxon>Viridiplantae</taxon>
        <taxon>Streptophyta</taxon>
        <taxon>Embryophyta</taxon>
        <taxon>Tracheophyta</taxon>
        <taxon>Spermatophyta</taxon>
        <taxon>Magnoliopsida</taxon>
        <taxon>eudicotyledons</taxon>
        <taxon>Gunneridae</taxon>
        <taxon>Pentapetalae</taxon>
        <taxon>asterids</taxon>
        <taxon>campanulids</taxon>
        <taxon>Asterales</taxon>
        <taxon>Asteraceae</taxon>
        <taxon>Asteroideae</taxon>
        <taxon>Heliantheae alliance</taxon>
        <taxon>Madieae</taxon>
        <taxon>Madiinae</taxon>
        <taxon>Deinandra</taxon>
    </lineage>
</organism>
<accession>A0AAP0C622</accession>
<proteinExistence type="predicted"/>
<sequence length="279" mass="31926">MSAYDNQIEREYSAQNLSGNEQSADTSGSEFRMESVVYMSSWKLELLNLPNLIISNIDYDYDYCKMAALNAEISNNIETYNSLSEFCKDYGVKYIKEGHYIRELNSSVALVENYFHGVMPHDDGHDVVLMDLDDLLPANTLRTDPLLYRYNRYGCDDCVREARHMKHVFLIELYKKLESGGWPLVLLSRKRERLRDATIEDLKLVGCGGGSRLIMRSDEGMKMDTRDYFLKQKTAIEAEGYRIRGVISSHMDMLVGAFGKTQNFKLPNTLPVAPTHAIV</sequence>
<keyword evidence="2" id="KW-1185">Reference proteome</keyword>
<evidence type="ECO:0000313" key="1">
    <source>
        <dbReference type="EMBL" id="KAK9049941.1"/>
    </source>
</evidence>
<comment type="caution">
    <text evidence="1">The sequence shown here is derived from an EMBL/GenBank/DDBJ whole genome shotgun (WGS) entry which is preliminary data.</text>
</comment>
<dbReference type="Proteomes" id="UP001408789">
    <property type="component" value="Unassembled WGS sequence"/>
</dbReference>
<dbReference type="EMBL" id="JBCNJP010004099">
    <property type="protein sequence ID" value="KAK9049941.1"/>
    <property type="molecule type" value="Genomic_DNA"/>
</dbReference>
<protein>
    <recommendedName>
        <fullName evidence="3">Acid phosphatase</fullName>
    </recommendedName>
</protein>
<dbReference type="PANTHER" id="PTHR31284:SF22">
    <property type="entry name" value="ACID PHOSPHATASE"/>
    <property type="match status" value="1"/>
</dbReference>
<evidence type="ECO:0000313" key="2">
    <source>
        <dbReference type="Proteomes" id="UP001408789"/>
    </source>
</evidence>
<dbReference type="InterPro" id="IPR005519">
    <property type="entry name" value="Acid_phosphat_B-like"/>
</dbReference>
<evidence type="ECO:0008006" key="3">
    <source>
        <dbReference type="Google" id="ProtNLM"/>
    </source>
</evidence>
<dbReference type="Pfam" id="PF03767">
    <property type="entry name" value="Acid_phosphat_B"/>
    <property type="match status" value="1"/>
</dbReference>
<dbReference type="PANTHER" id="PTHR31284">
    <property type="entry name" value="ACID PHOSPHATASE-LIKE PROTEIN"/>
    <property type="match status" value="1"/>
</dbReference>